<dbReference type="Gene3D" id="3.60.10.10">
    <property type="entry name" value="Endonuclease/exonuclease/phosphatase"/>
    <property type="match status" value="1"/>
</dbReference>
<gene>
    <name evidence="4" type="primary">LOC106459310</name>
</gene>
<reference evidence="4" key="1">
    <citation type="submission" date="2025-08" db="UniProtKB">
        <authorList>
            <consortium name="RefSeq"/>
        </authorList>
    </citation>
    <scope>IDENTIFICATION</scope>
    <source>
        <tissue evidence="4">Muscle</tissue>
    </source>
</reference>
<accession>A0ABM1B412</accession>
<dbReference type="InterPro" id="IPR038717">
    <property type="entry name" value="Tc1-like_DDE_dom"/>
</dbReference>
<dbReference type="Pfam" id="PF13358">
    <property type="entry name" value="DDE_3"/>
    <property type="match status" value="1"/>
</dbReference>
<evidence type="ECO:0000313" key="3">
    <source>
        <dbReference type="Proteomes" id="UP000694941"/>
    </source>
</evidence>
<feature type="domain" description="Tc1-like transposase DDE" evidence="2">
    <location>
        <begin position="397"/>
        <end position="502"/>
    </location>
</feature>
<proteinExistence type="predicted"/>
<dbReference type="PANTHER" id="PTHR47510">
    <property type="entry name" value="REVERSE TRANSCRIPTASE DOMAIN-CONTAINING PROTEIN"/>
    <property type="match status" value="1"/>
</dbReference>
<dbReference type="InterPro" id="IPR036691">
    <property type="entry name" value="Endo/exonu/phosph_ase_sf"/>
</dbReference>
<dbReference type="GeneID" id="106459310"/>
<sequence length="510" mass="59040">MTGRGRELADLMERRKVAWLCVQEMKWSGNKSRNIGAGCKLIYSGANAQGRNGVGIVLNILDCGVKGAKRGKQREVPKIKWWKLEEEQLKDQFKERVMNEITPKENANEWWRENSNIIRRIGEELLGKTSGRGAPQDKEWWWWNEEVQEKVKKKKEAKKKWDSSGSEEDEEAARTAKKEAKKAVAQAKVNAVNDIYEELETPVGVKKIYKLAKRRNKANKDLAQIKQIKDEEGCVLSDETEIKNRWRVYFEKLLNEENERRVFGEGAANEMDAPEISKEEVKRALRRINRGKATGPVEMPAEVWKCLGDDGVEVLWDLLRKVYEQEKIPDEWRDSVIIPIYKEKGDIQDCGNYRERIRGTTKVVEILKKVQERRLQWIRFRHFPGEQMMKDRLSHREHTGGDAVHTWAAIHHGEKTALYILQGNVNDASYRHHVETIFLQYASARFGNNCVFQNGKATAHSARIVQDYLDQENVTRLLWPVKSPDCNPVENCWTELSPNIANHDTKPATV</sequence>
<feature type="region of interest" description="Disordered" evidence="1">
    <location>
        <begin position="153"/>
        <end position="174"/>
    </location>
</feature>
<evidence type="ECO:0000256" key="1">
    <source>
        <dbReference type="SAM" id="MobiDB-lite"/>
    </source>
</evidence>
<dbReference type="InterPro" id="IPR036397">
    <property type="entry name" value="RNaseH_sf"/>
</dbReference>
<protein>
    <submittedName>
        <fullName evidence="4">Uncharacterized protein LOC106459310</fullName>
    </submittedName>
</protein>
<dbReference type="Gene3D" id="3.30.420.10">
    <property type="entry name" value="Ribonuclease H-like superfamily/Ribonuclease H"/>
    <property type="match status" value="1"/>
</dbReference>
<dbReference type="Proteomes" id="UP000694941">
    <property type="component" value="Unplaced"/>
</dbReference>
<evidence type="ECO:0000259" key="2">
    <source>
        <dbReference type="Pfam" id="PF13358"/>
    </source>
</evidence>
<dbReference type="PANTHER" id="PTHR47510:SF3">
    <property type="entry name" value="ENDO_EXONUCLEASE_PHOSPHATASE DOMAIN-CONTAINING PROTEIN"/>
    <property type="match status" value="1"/>
</dbReference>
<name>A0ABM1B412_LIMPO</name>
<organism evidence="3 4">
    <name type="scientific">Limulus polyphemus</name>
    <name type="common">Atlantic horseshoe crab</name>
    <dbReference type="NCBI Taxonomy" id="6850"/>
    <lineage>
        <taxon>Eukaryota</taxon>
        <taxon>Metazoa</taxon>
        <taxon>Ecdysozoa</taxon>
        <taxon>Arthropoda</taxon>
        <taxon>Chelicerata</taxon>
        <taxon>Merostomata</taxon>
        <taxon>Xiphosura</taxon>
        <taxon>Limulidae</taxon>
        <taxon>Limulus</taxon>
    </lineage>
</organism>
<evidence type="ECO:0000313" key="4">
    <source>
        <dbReference type="RefSeq" id="XP_013774375.1"/>
    </source>
</evidence>
<dbReference type="RefSeq" id="XP_013774375.1">
    <property type="nucleotide sequence ID" value="XM_013918921.1"/>
</dbReference>
<keyword evidence="3" id="KW-1185">Reference proteome</keyword>